<evidence type="ECO:0000259" key="10">
    <source>
        <dbReference type="PROSITE" id="PS50110"/>
    </source>
</evidence>
<evidence type="ECO:0000259" key="9">
    <source>
        <dbReference type="PROSITE" id="PS50109"/>
    </source>
</evidence>
<protein>
    <recommendedName>
        <fullName evidence="2">histidine kinase</fullName>
        <ecNumber evidence="2">2.7.13.3</ecNumber>
    </recommendedName>
</protein>
<dbReference type="PRINTS" id="PR00344">
    <property type="entry name" value="BCTRLSENSOR"/>
</dbReference>
<evidence type="ECO:0000256" key="4">
    <source>
        <dbReference type="ARBA" id="ARBA00022679"/>
    </source>
</evidence>
<keyword evidence="4" id="KW-0808">Transferase</keyword>
<proteinExistence type="predicted"/>
<evidence type="ECO:0000256" key="6">
    <source>
        <dbReference type="ARBA" id="ARBA00023012"/>
    </source>
</evidence>
<dbReference type="Gene3D" id="3.40.50.2300">
    <property type="match status" value="1"/>
</dbReference>
<dbReference type="SUPFAM" id="SSF52172">
    <property type="entry name" value="CheY-like"/>
    <property type="match status" value="1"/>
</dbReference>
<dbReference type="EC" id="2.7.13.3" evidence="2"/>
<keyword evidence="12" id="KW-1185">Reference proteome</keyword>
<keyword evidence="5 11" id="KW-0418">Kinase</keyword>
<dbReference type="Pfam" id="PF02518">
    <property type="entry name" value="HATPase_c"/>
    <property type="match status" value="1"/>
</dbReference>
<dbReference type="SUPFAM" id="SSF47384">
    <property type="entry name" value="Homodimeric domain of signal transducing histidine kinase"/>
    <property type="match status" value="1"/>
</dbReference>
<keyword evidence="8" id="KW-0472">Membrane</keyword>
<evidence type="ECO:0000256" key="7">
    <source>
        <dbReference type="PROSITE-ProRule" id="PRU00169"/>
    </source>
</evidence>
<dbReference type="InterPro" id="IPR003661">
    <property type="entry name" value="HisK_dim/P_dom"/>
</dbReference>
<keyword evidence="8" id="KW-1133">Transmembrane helix</keyword>
<comment type="caution">
    <text evidence="11">The sequence shown here is derived from an EMBL/GenBank/DDBJ whole genome shotgun (WGS) entry which is preliminary data.</text>
</comment>
<dbReference type="Pfam" id="PF00512">
    <property type="entry name" value="HisKA"/>
    <property type="match status" value="1"/>
</dbReference>
<dbReference type="GO" id="GO:0009927">
    <property type="term" value="F:histidine phosphotransfer kinase activity"/>
    <property type="evidence" value="ECO:0007669"/>
    <property type="project" value="TreeGrafter"/>
</dbReference>
<keyword evidence="3 7" id="KW-0597">Phosphoprotein</keyword>
<dbReference type="InterPro" id="IPR036097">
    <property type="entry name" value="HisK_dim/P_sf"/>
</dbReference>
<comment type="catalytic activity">
    <reaction evidence="1">
        <text>ATP + protein L-histidine = ADP + protein N-phospho-L-histidine.</text>
        <dbReference type="EC" id="2.7.13.3"/>
    </reaction>
</comment>
<dbReference type="PROSITE" id="PS50109">
    <property type="entry name" value="HIS_KIN"/>
    <property type="match status" value="1"/>
</dbReference>
<dbReference type="PANTHER" id="PTHR43047:SF72">
    <property type="entry name" value="OSMOSENSING HISTIDINE PROTEIN KINASE SLN1"/>
    <property type="match status" value="1"/>
</dbReference>
<dbReference type="SMART" id="SM00387">
    <property type="entry name" value="HATPase_c"/>
    <property type="match status" value="1"/>
</dbReference>
<dbReference type="InterPro" id="IPR011006">
    <property type="entry name" value="CheY-like_superfamily"/>
</dbReference>
<feature type="transmembrane region" description="Helical" evidence="8">
    <location>
        <begin position="767"/>
        <end position="789"/>
    </location>
</feature>
<sequence>MSSKVVVALIAAVVSFAVVGDIAAQQLPSIPRMRLLRVIDGLPSNELTDIARDREGFIWMATPDGLVRYDGSGLRIWRPEGDASKGLPGGEINRVHVDARNRLWVGVADHGAVMLDAQRKTITRYDAAIAGFASQNIYAITSRGDDVWMGTGSDGLYHLDAAGRIHPLRNDPKDPASLPADTVPSLSFASDGTLWIGTVAGLARLRDGRIERVALPGAAPTPIIYHVCATGRGVWVGAASGVYYLDADGHWHTPFWSTQFQRPNAALRIVPDRGGELWIGSQKRLWHVVPGQAPMPIDPEGRPIELVVNGVVVGPNGEVWAGAPQTGLGYLRPDWRSIAELRYGAGALDLAGMMYRGIGLGGDGSAWLAGDDGDIERVTRDGRLERIPAQTRQRLAGTHPFSIQPTRDGGLWIGERNGLFRVEGDGKMRSWLADAGAQAPPGPRVNRVREAEDGSLWLLASGGAQQRDAQGRVLRTITAEDQQLPRELVLDAAGTPWAIIGKEILRVDVVGNRFVAVPDLRGDETYSLGFDHAGGLWVHRRSGLAHYRVHNSNGSPRNDSWRRDAFVATAPAGLPQVDSSALLVDPRGRVWLTTRRGLLRWDPQVRQLHHVGSEHGLQNQDFFFSGGSAVMGKDGRLVASTQAGTVVLVDTLANDPPLHTPLLAGATIEARRDGQWSALDPDTARLAPEDHEVRAAMHLLAYENPAGNHYWTRLDGVDRDWVDQGATPERIFTGLGAGRHRLRVRAQDAFGNPAREQQLHFDVRAPWWWTSWAKLAWLVCALVLLALGVRAWRRRRDQQRAFRDAEQRRTIAEEASLAKTRFLATLGHEIRTPMTGVLGMSELLEATPLDERQHSQVRTIRRAGEHLLKLVDDALDLARIEAGRIELADVPFDLGALVSDVRDWAAPNALRKGLMFAATVDDDVPPALRGDVVRVRQILLNLIGNAIKFTEQGRIELHVRRGEPQGVIVEVRDTGPGMNAEQQARLFRRFEQAEGARTNERYGGSGLGLAISQELASAMGGAIAIDSAPGAGARFRVTLPLPRADGVPLPDVRAATEPSSQRQLRLLMVEDDLVIAEVLAGMLQAQGHHVVHAPHGLAALTEAASGSFDAALLDLDLPGMDGFDLARTLRGNGFDGRLLAVTARADAEAETLARSAGFDSFLRKPVTGSLLSRALDALMR</sequence>
<dbReference type="SUPFAM" id="SSF63829">
    <property type="entry name" value="Calcium-dependent phosphotriesterase"/>
    <property type="match status" value="3"/>
</dbReference>
<dbReference type="GO" id="GO:0000155">
    <property type="term" value="F:phosphorelay sensor kinase activity"/>
    <property type="evidence" value="ECO:0007669"/>
    <property type="project" value="InterPro"/>
</dbReference>
<dbReference type="Proteomes" id="UP000236220">
    <property type="component" value="Unassembled WGS sequence"/>
</dbReference>
<dbReference type="InterPro" id="IPR015943">
    <property type="entry name" value="WD40/YVTN_repeat-like_dom_sf"/>
</dbReference>
<dbReference type="CDD" id="cd16922">
    <property type="entry name" value="HATPase_EvgS-ArcB-TorS-like"/>
    <property type="match status" value="1"/>
</dbReference>
<feature type="domain" description="Response regulatory" evidence="10">
    <location>
        <begin position="1065"/>
        <end position="1179"/>
    </location>
</feature>
<evidence type="ECO:0000256" key="3">
    <source>
        <dbReference type="ARBA" id="ARBA00022553"/>
    </source>
</evidence>
<dbReference type="InterPro" id="IPR001789">
    <property type="entry name" value="Sig_transdc_resp-reg_receiver"/>
</dbReference>
<evidence type="ECO:0000256" key="5">
    <source>
        <dbReference type="ARBA" id="ARBA00022777"/>
    </source>
</evidence>
<feature type="domain" description="Histidine kinase" evidence="9">
    <location>
        <begin position="825"/>
        <end position="1043"/>
    </location>
</feature>
<dbReference type="InterPro" id="IPR003594">
    <property type="entry name" value="HATPase_dom"/>
</dbReference>
<feature type="modified residue" description="4-aspartylphosphate" evidence="7">
    <location>
        <position position="1114"/>
    </location>
</feature>
<keyword evidence="6" id="KW-0902">Two-component regulatory system</keyword>
<name>A0A2K1PXC2_9GAMM</name>
<dbReference type="PANTHER" id="PTHR43047">
    <property type="entry name" value="TWO-COMPONENT HISTIDINE PROTEIN KINASE"/>
    <property type="match status" value="1"/>
</dbReference>
<dbReference type="CDD" id="cd00082">
    <property type="entry name" value="HisKA"/>
    <property type="match status" value="1"/>
</dbReference>
<dbReference type="FunFam" id="3.30.565.10:FF:000010">
    <property type="entry name" value="Sensor histidine kinase RcsC"/>
    <property type="match status" value="1"/>
</dbReference>
<accession>A0A2K1PXC2</accession>
<evidence type="ECO:0000313" key="11">
    <source>
        <dbReference type="EMBL" id="PNS07440.1"/>
    </source>
</evidence>
<dbReference type="SUPFAM" id="SSF55874">
    <property type="entry name" value="ATPase domain of HSP90 chaperone/DNA topoisomerase II/histidine kinase"/>
    <property type="match status" value="1"/>
</dbReference>
<dbReference type="Gene3D" id="3.30.565.10">
    <property type="entry name" value="Histidine kinase-like ATPase, C-terminal domain"/>
    <property type="match status" value="1"/>
</dbReference>
<gene>
    <name evidence="11" type="ORF">Lysil_1616</name>
</gene>
<dbReference type="SMART" id="SM00448">
    <property type="entry name" value="REC"/>
    <property type="match status" value="1"/>
</dbReference>
<dbReference type="InterPro" id="IPR013783">
    <property type="entry name" value="Ig-like_fold"/>
</dbReference>
<dbReference type="Gene3D" id="2.60.40.10">
    <property type="entry name" value="Immunoglobulins"/>
    <property type="match status" value="1"/>
</dbReference>
<dbReference type="OrthoDB" id="176203at2"/>
<dbReference type="InterPro" id="IPR005467">
    <property type="entry name" value="His_kinase_dom"/>
</dbReference>
<dbReference type="GO" id="GO:0005886">
    <property type="term" value="C:plasma membrane"/>
    <property type="evidence" value="ECO:0007669"/>
    <property type="project" value="TreeGrafter"/>
</dbReference>
<dbReference type="Pfam" id="PF00072">
    <property type="entry name" value="Response_reg"/>
    <property type="match status" value="1"/>
</dbReference>
<dbReference type="CDD" id="cd17546">
    <property type="entry name" value="REC_hyHK_CKI1_RcsC-like"/>
    <property type="match status" value="1"/>
</dbReference>
<evidence type="ECO:0000256" key="8">
    <source>
        <dbReference type="SAM" id="Phobius"/>
    </source>
</evidence>
<dbReference type="RefSeq" id="WP_103075153.1">
    <property type="nucleotide sequence ID" value="NZ_NPZB01000002.1"/>
</dbReference>
<reference evidence="11 12" key="1">
    <citation type="submission" date="2017-08" db="EMBL/GenBank/DDBJ databases">
        <title>Lysobacter sylvestris genome.</title>
        <authorList>
            <person name="Zhang D.-C."/>
            <person name="Albuquerque L."/>
            <person name="Franca L."/>
            <person name="Froufe H.J.C."/>
            <person name="Barroso C."/>
            <person name="Egas C."/>
            <person name="Da Costa M."/>
            <person name="Margesin R."/>
        </authorList>
    </citation>
    <scope>NUCLEOTIDE SEQUENCE [LARGE SCALE GENOMIC DNA]</scope>
    <source>
        <strain evidence="11 12">AM20-91</strain>
    </source>
</reference>
<evidence type="ECO:0000313" key="12">
    <source>
        <dbReference type="Proteomes" id="UP000236220"/>
    </source>
</evidence>
<dbReference type="InterPro" id="IPR036890">
    <property type="entry name" value="HATPase_C_sf"/>
</dbReference>
<evidence type="ECO:0000256" key="2">
    <source>
        <dbReference type="ARBA" id="ARBA00012438"/>
    </source>
</evidence>
<dbReference type="EMBL" id="NPZB01000002">
    <property type="protein sequence ID" value="PNS07440.1"/>
    <property type="molecule type" value="Genomic_DNA"/>
</dbReference>
<dbReference type="Gene3D" id="1.10.287.130">
    <property type="match status" value="1"/>
</dbReference>
<dbReference type="PROSITE" id="PS50110">
    <property type="entry name" value="RESPONSE_REGULATORY"/>
    <property type="match status" value="1"/>
</dbReference>
<dbReference type="InterPro" id="IPR011110">
    <property type="entry name" value="Reg_prop"/>
</dbReference>
<dbReference type="Pfam" id="PF07494">
    <property type="entry name" value="Reg_prop"/>
    <property type="match status" value="1"/>
</dbReference>
<dbReference type="AlphaFoldDB" id="A0A2K1PXC2"/>
<keyword evidence="8" id="KW-0812">Transmembrane</keyword>
<organism evidence="11 12">
    <name type="scientific">Solilutibacter silvestris</name>
    <dbReference type="NCBI Taxonomy" id="1645665"/>
    <lineage>
        <taxon>Bacteria</taxon>
        <taxon>Pseudomonadati</taxon>
        <taxon>Pseudomonadota</taxon>
        <taxon>Gammaproteobacteria</taxon>
        <taxon>Lysobacterales</taxon>
        <taxon>Lysobacteraceae</taxon>
        <taxon>Solilutibacter</taxon>
    </lineage>
</organism>
<dbReference type="InterPro" id="IPR004358">
    <property type="entry name" value="Sig_transdc_His_kin-like_C"/>
</dbReference>
<evidence type="ECO:0000256" key="1">
    <source>
        <dbReference type="ARBA" id="ARBA00000085"/>
    </source>
</evidence>
<dbReference type="SMART" id="SM00388">
    <property type="entry name" value="HisKA"/>
    <property type="match status" value="1"/>
</dbReference>
<dbReference type="Gene3D" id="2.130.10.10">
    <property type="entry name" value="YVTN repeat-like/Quinoprotein amine dehydrogenase"/>
    <property type="match status" value="2"/>
</dbReference>